<evidence type="ECO:0000256" key="2">
    <source>
        <dbReference type="ARBA" id="ARBA00022448"/>
    </source>
</evidence>
<dbReference type="PANTHER" id="PTHR30222:SF12">
    <property type="entry name" value="NORSPERMIDINE SENSOR"/>
    <property type="match status" value="1"/>
</dbReference>
<evidence type="ECO:0000256" key="6">
    <source>
        <dbReference type="SAM" id="SignalP"/>
    </source>
</evidence>
<dbReference type="Proteomes" id="UP000714380">
    <property type="component" value="Unassembled WGS sequence"/>
</dbReference>
<evidence type="ECO:0000256" key="5">
    <source>
        <dbReference type="PIRNR" id="PIRNR019574"/>
    </source>
</evidence>
<keyword evidence="2 5" id="KW-0813">Transport</keyword>
<keyword evidence="4 5" id="KW-0574">Periplasm</keyword>
<dbReference type="SUPFAM" id="SSF53850">
    <property type="entry name" value="Periplasmic binding protein-like II"/>
    <property type="match status" value="1"/>
</dbReference>
<proteinExistence type="inferred from homology"/>
<comment type="similarity">
    <text evidence="5">Belongs to the bacterial solute-binding protein PotD/PotF family.</text>
</comment>
<sequence>MRLFRLLLPLLLTSALNSQAESATTLRVLNWGDYIDPEVISAFEAAHQVTIEYVEYNSVDEFSTLFFNPKNRFDVIFPASRTVRRLAEANLIQPLDLNRLPDYGNLRSDLMQEYLQQDSGGVHGIPYMWGTTGLGLNTAALQALGIQEQDYSWALLFNSALRKKVSTCGIALLNERDEIFAAALRYLGHSVNTQNEAHIDQAGELIREALTDVKYLHTTQYRDDLKAHKVCLVVGYSGDILAETDGDDALTYRIPQQGAAMWIDIMSIPTNSEQPALAYQFIRYMMEARIAAQNSNYLAYPTAMHSAVAYVDKDVLATPVIYPSVDVLRSLEAMKPLERRTNSRMHRLWVKAMCSGRSWCSVPMKSFF</sequence>
<dbReference type="InterPro" id="IPR001188">
    <property type="entry name" value="Sperm_putr-bd"/>
</dbReference>
<keyword evidence="8" id="KW-1185">Reference proteome</keyword>
<evidence type="ECO:0000313" key="7">
    <source>
        <dbReference type="EMBL" id="MCA6063253.1"/>
    </source>
</evidence>
<dbReference type="Gene3D" id="3.40.190.10">
    <property type="entry name" value="Periplasmic binding protein-like II"/>
    <property type="match status" value="2"/>
</dbReference>
<evidence type="ECO:0000256" key="3">
    <source>
        <dbReference type="ARBA" id="ARBA00022729"/>
    </source>
</evidence>
<dbReference type="PIRSF" id="PIRSF019574">
    <property type="entry name" value="Periplasmic_polyamine_BP"/>
    <property type="match status" value="1"/>
</dbReference>
<gene>
    <name evidence="7" type="ORF">I9W95_06495</name>
</gene>
<comment type="caution">
    <text evidence="7">The sequence shown here is derived from an EMBL/GenBank/DDBJ whole genome shotgun (WGS) entry which is preliminary data.</text>
</comment>
<comment type="subcellular location">
    <subcellularLocation>
        <location evidence="1 5">Periplasm</location>
    </subcellularLocation>
</comment>
<dbReference type="PANTHER" id="PTHR30222">
    <property type="entry name" value="SPERMIDINE/PUTRESCINE-BINDING PERIPLASMIC PROTEIN"/>
    <property type="match status" value="1"/>
</dbReference>
<evidence type="ECO:0000256" key="4">
    <source>
        <dbReference type="ARBA" id="ARBA00022764"/>
    </source>
</evidence>
<dbReference type="PRINTS" id="PR00909">
    <property type="entry name" value="SPERMDNBNDNG"/>
</dbReference>
<dbReference type="Pfam" id="PF13416">
    <property type="entry name" value="SBP_bac_8"/>
    <property type="match status" value="1"/>
</dbReference>
<organism evidence="7 8">
    <name type="scientific">Thalassolituus marinus</name>
    <dbReference type="NCBI Taxonomy" id="671053"/>
    <lineage>
        <taxon>Bacteria</taxon>
        <taxon>Pseudomonadati</taxon>
        <taxon>Pseudomonadota</taxon>
        <taxon>Gammaproteobacteria</taxon>
        <taxon>Oceanospirillales</taxon>
        <taxon>Oceanospirillaceae</taxon>
        <taxon>Thalassolituus</taxon>
    </lineage>
</organism>
<reference evidence="7 8" key="1">
    <citation type="submission" date="2020-12" db="EMBL/GenBank/DDBJ databases">
        <title>Novel Thalassolituus-related marine hydrocarbonoclastic bacteria mediated algae-derived hydrocarbons mineralization in twilight zone of the northern South China Sea.</title>
        <authorList>
            <person name="Dong C."/>
        </authorList>
    </citation>
    <scope>NUCLEOTIDE SEQUENCE [LARGE SCALE GENOMIC DNA]</scope>
    <source>
        <strain evidence="7 8">IMCC1826</strain>
    </source>
</reference>
<protein>
    <recommendedName>
        <fullName evidence="5">Putrescine-binding periplasmic protein</fullName>
    </recommendedName>
</protein>
<feature type="chain" id="PRO_5046269265" description="Putrescine-binding periplasmic protein" evidence="6">
    <location>
        <begin position="21"/>
        <end position="368"/>
    </location>
</feature>
<name>A0ABS7ZNH3_9GAMM</name>
<dbReference type="EMBL" id="JAEDAH010000031">
    <property type="protein sequence ID" value="MCA6063253.1"/>
    <property type="molecule type" value="Genomic_DNA"/>
</dbReference>
<dbReference type="RefSeq" id="WP_225673075.1">
    <property type="nucleotide sequence ID" value="NZ_JAEDAH010000031.1"/>
</dbReference>
<feature type="signal peptide" evidence="6">
    <location>
        <begin position="1"/>
        <end position="20"/>
    </location>
</feature>
<accession>A0ABS7ZNH3</accession>
<comment type="function">
    <text evidence="5">Required for the activity of the bacterial periplasmic transport system of putrescine.</text>
</comment>
<keyword evidence="3 6" id="KW-0732">Signal</keyword>
<evidence type="ECO:0000313" key="8">
    <source>
        <dbReference type="Proteomes" id="UP000714380"/>
    </source>
</evidence>
<dbReference type="InterPro" id="IPR006059">
    <property type="entry name" value="SBP"/>
</dbReference>
<evidence type="ECO:0000256" key="1">
    <source>
        <dbReference type="ARBA" id="ARBA00004418"/>
    </source>
</evidence>